<reference evidence="7 8" key="1">
    <citation type="submission" date="2023-06" db="EMBL/GenBank/DDBJ databases">
        <title>Pelomonas sp. PFR6 16S ribosomal RNA gene Genome sequencing and assembly.</title>
        <authorList>
            <person name="Woo H."/>
        </authorList>
    </citation>
    <scope>NUCLEOTIDE SEQUENCE [LARGE SCALE GENOMIC DNA]</scope>
    <source>
        <strain evidence="7 8">PFR6</strain>
    </source>
</reference>
<proteinExistence type="predicted"/>
<keyword evidence="3" id="KW-0564">Palmitate</keyword>
<protein>
    <submittedName>
        <fullName evidence="7">MliC family protein</fullName>
    </submittedName>
</protein>
<comment type="caution">
    <text evidence="7">The sequence shown here is derived from an EMBL/GenBank/DDBJ whole genome shotgun (WGS) entry which is preliminary data.</text>
</comment>
<evidence type="ECO:0000313" key="8">
    <source>
        <dbReference type="Proteomes" id="UP001228044"/>
    </source>
</evidence>
<dbReference type="PROSITE" id="PS51257">
    <property type="entry name" value="PROKAR_LIPOPROTEIN"/>
    <property type="match status" value="1"/>
</dbReference>
<sequence length="104" mass="10924">MRKTSGVSLLLPLLAACAAPTPPGEAAGERRVHYACANGESLEMRFLGAQGIGLLLRQGETIELRQQVAGSGFLYANGPTTVRGKGSELIVEIGRMAPITCTVR</sequence>
<dbReference type="SUPFAM" id="SSF141488">
    <property type="entry name" value="YdhA-like"/>
    <property type="match status" value="1"/>
</dbReference>
<organism evidence="7 8">
    <name type="scientific">Roseateles violae</name>
    <dbReference type="NCBI Taxonomy" id="3058042"/>
    <lineage>
        <taxon>Bacteria</taxon>
        <taxon>Pseudomonadati</taxon>
        <taxon>Pseudomonadota</taxon>
        <taxon>Betaproteobacteria</taxon>
        <taxon>Burkholderiales</taxon>
        <taxon>Sphaerotilaceae</taxon>
        <taxon>Roseateles</taxon>
    </lineage>
</organism>
<evidence type="ECO:0000256" key="4">
    <source>
        <dbReference type="ARBA" id="ARBA00023288"/>
    </source>
</evidence>
<dbReference type="RefSeq" id="WP_290359493.1">
    <property type="nucleotide sequence ID" value="NZ_JAUHHC010000003.1"/>
</dbReference>
<keyword evidence="8" id="KW-1185">Reference proteome</keyword>
<feature type="domain" description="C-type lysozyme inhibitor" evidence="6">
    <location>
        <begin position="34"/>
        <end position="98"/>
    </location>
</feature>
<keyword evidence="2" id="KW-0472">Membrane</keyword>
<accession>A0ABT8DS88</accession>
<evidence type="ECO:0000313" key="7">
    <source>
        <dbReference type="EMBL" id="MDN3921192.1"/>
    </source>
</evidence>
<feature type="chain" id="PRO_5045527170" evidence="5">
    <location>
        <begin position="19"/>
        <end position="104"/>
    </location>
</feature>
<feature type="signal peptide" evidence="5">
    <location>
        <begin position="1"/>
        <end position="18"/>
    </location>
</feature>
<dbReference type="Gene3D" id="2.40.128.200">
    <property type="match status" value="1"/>
</dbReference>
<keyword evidence="4" id="KW-0449">Lipoprotein</keyword>
<dbReference type="InterPro" id="IPR036328">
    <property type="entry name" value="MliC_sf"/>
</dbReference>
<evidence type="ECO:0000256" key="3">
    <source>
        <dbReference type="ARBA" id="ARBA00023139"/>
    </source>
</evidence>
<dbReference type="Pfam" id="PF09864">
    <property type="entry name" value="MliC"/>
    <property type="match status" value="1"/>
</dbReference>
<evidence type="ECO:0000256" key="5">
    <source>
        <dbReference type="SAM" id="SignalP"/>
    </source>
</evidence>
<evidence type="ECO:0000256" key="2">
    <source>
        <dbReference type="ARBA" id="ARBA00023136"/>
    </source>
</evidence>
<dbReference type="InterPro" id="IPR018660">
    <property type="entry name" value="MliC"/>
</dbReference>
<evidence type="ECO:0000259" key="6">
    <source>
        <dbReference type="Pfam" id="PF09864"/>
    </source>
</evidence>
<dbReference type="EMBL" id="JAUHHC010000003">
    <property type="protein sequence ID" value="MDN3921192.1"/>
    <property type="molecule type" value="Genomic_DNA"/>
</dbReference>
<evidence type="ECO:0000256" key="1">
    <source>
        <dbReference type="ARBA" id="ARBA00022729"/>
    </source>
</evidence>
<name>A0ABT8DS88_9BURK</name>
<dbReference type="Proteomes" id="UP001228044">
    <property type="component" value="Unassembled WGS sequence"/>
</dbReference>
<gene>
    <name evidence="7" type="ORF">QWJ38_12945</name>
</gene>
<keyword evidence="1 5" id="KW-0732">Signal</keyword>